<organism evidence="1 2">
    <name type="scientific">Ktedonospora formicarum</name>
    <dbReference type="NCBI Taxonomy" id="2778364"/>
    <lineage>
        <taxon>Bacteria</taxon>
        <taxon>Bacillati</taxon>
        <taxon>Chloroflexota</taxon>
        <taxon>Ktedonobacteria</taxon>
        <taxon>Ktedonobacterales</taxon>
        <taxon>Ktedonobacteraceae</taxon>
        <taxon>Ktedonospora</taxon>
    </lineage>
</organism>
<evidence type="ECO:0000313" key="2">
    <source>
        <dbReference type="Proteomes" id="UP000612362"/>
    </source>
</evidence>
<name>A0A8J3I2S7_9CHLR</name>
<reference evidence="1" key="1">
    <citation type="submission" date="2020-10" db="EMBL/GenBank/DDBJ databases">
        <title>Taxonomic study of unclassified bacteria belonging to the class Ktedonobacteria.</title>
        <authorList>
            <person name="Yabe S."/>
            <person name="Wang C.M."/>
            <person name="Zheng Y."/>
            <person name="Sakai Y."/>
            <person name="Cavaletti L."/>
            <person name="Monciardini P."/>
            <person name="Donadio S."/>
        </authorList>
    </citation>
    <scope>NUCLEOTIDE SEQUENCE</scope>
    <source>
        <strain evidence="1">SOSP1-1</strain>
    </source>
</reference>
<accession>A0A8J3I2S7</accession>
<sequence length="39" mass="4400">MTMRFGVLLYRSEYESAASLVQAIEQQVRTLSQAPSKPI</sequence>
<evidence type="ECO:0000313" key="1">
    <source>
        <dbReference type="EMBL" id="GHO46546.1"/>
    </source>
</evidence>
<comment type="caution">
    <text evidence="1">The sequence shown here is derived from an EMBL/GenBank/DDBJ whole genome shotgun (WGS) entry which is preliminary data.</text>
</comment>
<protein>
    <submittedName>
        <fullName evidence="1">Uncharacterized protein</fullName>
    </submittedName>
</protein>
<dbReference type="AlphaFoldDB" id="A0A8J3I2S7"/>
<dbReference type="EMBL" id="BNJF01000002">
    <property type="protein sequence ID" value="GHO46546.1"/>
    <property type="molecule type" value="Genomic_DNA"/>
</dbReference>
<keyword evidence="2" id="KW-1185">Reference proteome</keyword>
<gene>
    <name evidence="1" type="ORF">KSX_47090</name>
</gene>
<dbReference type="Proteomes" id="UP000612362">
    <property type="component" value="Unassembled WGS sequence"/>
</dbReference>
<proteinExistence type="predicted"/>